<gene>
    <name evidence="2" type="ORF">Nans01_21800</name>
</gene>
<feature type="domain" description="N-acetyltransferase" evidence="1">
    <location>
        <begin position="19"/>
        <end position="183"/>
    </location>
</feature>
<protein>
    <recommendedName>
        <fullName evidence="1">N-acetyltransferase domain-containing protein</fullName>
    </recommendedName>
</protein>
<evidence type="ECO:0000313" key="2">
    <source>
        <dbReference type="EMBL" id="GLU47829.1"/>
    </source>
</evidence>
<keyword evidence="3" id="KW-1185">Reference proteome</keyword>
<evidence type="ECO:0000313" key="3">
    <source>
        <dbReference type="Proteomes" id="UP001165092"/>
    </source>
</evidence>
<dbReference type="InterPro" id="IPR000182">
    <property type="entry name" value="GNAT_dom"/>
</dbReference>
<dbReference type="SUPFAM" id="SSF55729">
    <property type="entry name" value="Acyl-CoA N-acyltransferases (Nat)"/>
    <property type="match status" value="1"/>
</dbReference>
<dbReference type="AlphaFoldDB" id="A0A9W6P686"/>
<dbReference type="Gene3D" id="3.40.630.30">
    <property type="match status" value="1"/>
</dbReference>
<dbReference type="EMBL" id="BSQG01000003">
    <property type="protein sequence ID" value="GLU47829.1"/>
    <property type="molecule type" value="Genomic_DNA"/>
</dbReference>
<dbReference type="Proteomes" id="UP001165092">
    <property type="component" value="Unassembled WGS sequence"/>
</dbReference>
<dbReference type="PROSITE" id="PS51186">
    <property type="entry name" value="GNAT"/>
    <property type="match status" value="1"/>
</dbReference>
<dbReference type="InterPro" id="IPR016181">
    <property type="entry name" value="Acyl_CoA_acyltransferase"/>
</dbReference>
<proteinExistence type="predicted"/>
<accession>A0A9W6P686</accession>
<dbReference type="CDD" id="cd04301">
    <property type="entry name" value="NAT_SF"/>
    <property type="match status" value="1"/>
</dbReference>
<comment type="caution">
    <text evidence="2">The sequence shown here is derived from an EMBL/GenBank/DDBJ whole genome shotgun (WGS) entry which is preliminary data.</text>
</comment>
<reference evidence="2" key="1">
    <citation type="submission" date="2023-02" db="EMBL/GenBank/DDBJ databases">
        <title>Nocardiopsis ansamitocini NBRC 112285.</title>
        <authorList>
            <person name="Ichikawa N."/>
            <person name="Sato H."/>
            <person name="Tonouchi N."/>
        </authorList>
    </citation>
    <scope>NUCLEOTIDE SEQUENCE</scope>
    <source>
        <strain evidence="2">NBRC 112285</strain>
    </source>
</reference>
<name>A0A9W6P686_9ACTN</name>
<dbReference type="Pfam" id="PF00583">
    <property type="entry name" value="Acetyltransf_1"/>
    <property type="match status" value="1"/>
</dbReference>
<dbReference type="GO" id="GO:0016747">
    <property type="term" value="F:acyltransferase activity, transferring groups other than amino-acyl groups"/>
    <property type="evidence" value="ECO:0007669"/>
    <property type="project" value="InterPro"/>
</dbReference>
<sequence>MDMADGRVCGHRSDVLPEVGLVDLDGDTPVVAALRAAVMRHRLGPGQHRFVQSPVSTLPRADADPNRTPFAVVHEGAAVGFGIIDRDGQLREIATDPVHSVLLRAFYIAPRWQGRGLGRAACVAVPALVTAIVPHARAVLLTVNEANPAAYRTYTAAGFVDTGRRYLGGDAGPQHVLLHTIGG</sequence>
<evidence type="ECO:0000259" key="1">
    <source>
        <dbReference type="PROSITE" id="PS51186"/>
    </source>
</evidence>
<organism evidence="2 3">
    <name type="scientific">Nocardiopsis ansamitocini</name>
    <dbReference type="NCBI Taxonomy" id="1670832"/>
    <lineage>
        <taxon>Bacteria</taxon>
        <taxon>Bacillati</taxon>
        <taxon>Actinomycetota</taxon>
        <taxon>Actinomycetes</taxon>
        <taxon>Streptosporangiales</taxon>
        <taxon>Nocardiopsidaceae</taxon>
        <taxon>Nocardiopsis</taxon>
    </lineage>
</organism>